<gene>
    <name evidence="3" type="ORF">SLEP1_g52621</name>
</gene>
<evidence type="ECO:0000256" key="1">
    <source>
        <dbReference type="ARBA" id="ARBA00022884"/>
    </source>
</evidence>
<accession>A0AAV5MAM2</accession>
<keyword evidence="1" id="KW-0694">RNA-binding</keyword>
<feature type="domain" description="Mei2-like C-terminal RNA recognition motif" evidence="2">
    <location>
        <begin position="43"/>
        <end position="66"/>
    </location>
</feature>
<evidence type="ECO:0000313" key="3">
    <source>
        <dbReference type="EMBL" id="GKV45552.1"/>
    </source>
</evidence>
<proteinExistence type="predicted"/>
<protein>
    <recommendedName>
        <fullName evidence="2">Mei2-like C-terminal RNA recognition motif domain-containing protein</fullName>
    </recommendedName>
</protein>
<dbReference type="InterPro" id="IPR035979">
    <property type="entry name" value="RBD_domain_sf"/>
</dbReference>
<dbReference type="AlphaFoldDB" id="A0AAV5MAM2"/>
<dbReference type="SUPFAM" id="SSF54928">
    <property type="entry name" value="RNA-binding domain, RBD"/>
    <property type="match status" value="1"/>
</dbReference>
<evidence type="ECO:0000313" key="4">
    <source>
        <dbReference type="Proteomes" id="UP001054252"/>
    </source>
</evidence>
<dbReference type="Pfam" id="PF04059">
    <property type="entry name" value="RRM_2"/>
    <property type="match status" value="1"/>
</dbReference>
<keyword evidence="4" id="KW-1185">Reference proteome</keyword>
<dbReference type="InterPro" id="IPR007201">
    <property type="entry name" value="Mei2-like_Rrm_C"/>
</dbReference>
<name>A0AAV5MAM2_9ROSI</name>
<dbReference type="Proteomes" id="UP001054252">
    <property type="component" value="Unassembled WGS sequence"/>
</dbReference>
<evidence type="ECO:0000259" key="2">
    <source>
        <dbReference type="Pfam" id="PF04059"/>
    </source>
</evidence>
<organism evidence="3 4">
    <name type="scientific">Rubroshorea leprosula</name>
    <dbReference type="NCBI Taxonomy" id="152421"/>
    <lineage>
        <taxon>Eukaryota</taxon>
        <taxon>Viridiplantae</taxon>
        <taxon>Streptophyta</taxon>
        <taxon>Embryophyta</taxon>
        <taxon>Tracheophyta</taxon>
        <taxon>Spermatophyta</taxon>
        <taxon>Magnoliopsida</taxon>
        <taxon>eudicotyledons</taxon>
        <taxon>Gunneridae</taxon>
        <taxon>Pentapetalae</taxon>
        <taxon>rosids</taxon>
        <taxon>malvids</taxon>
        <taxon>Malvales</taxon>
        <taxon>Dipterocarpaceae</taxon>
        <taxon>Rubroshorea</taxon>
    </lineage>
</organism>
<reference evidence="3 4" key="1">
    <citation type="journal article" date="2021" name="Commun. Biol.">
        <title>The genome of Shorea leprosula (Dipterocarpaceae) highlights the ecological relevance of drought in aseasonal tropical rainforests.</title>
        <authorList>
            <person name="Ng K.K.S."/>
            <person name="Kobayashi M.J."/>
            <person name="Fawcett J.A."/>
            <person name="Hatakeyama M."/>
            <person name="Paape T."/>
            <person name="Ng C.H."/>
            <person name="Ang C.C."/>
            <person name="Tnah L.H."/>
            <person name="Lee C.T."/>
            <person name="Nishiyama T."/>
            <person name="Sese J."/>
            <person name="O'Brien M.J."/>
            <person name="Copetti D."/>
            <person name="Mohd Noor M.I."/>
            <person name="Ong R.C."/>
            <person name="Putra M."/>
            <person name="Sireger I.Z."/>
            <person name="Indrioko S."/>
            <person name="Kosugi Y."/>
            <person name="Izuno A."/>
            <person name="Isagi Y."/>
            <person name="Lee S.L."/>
            <person name="Shimizu K.K."/>
        </authorList>
    </citation>
    <scope>NUCLEOTIDE SEQUENCE [LARGE SCALE GENOMIC DNA]</scope>
    <source>
        <strain evidence="3">214</strain>
    </source>
</reference>
<sequence length="106" mass="11793">MSKITNSFEFYDVRAVEAALCALNSCDIGGKQIKIEPSPPGGNKCNVGYAFINMIDPQQIIPFLKSECSSSSCISCVIFLFSFPPYYFLHLLTILKYNLLQVLEAL</sequence>
<dbReference type="PANTHER" id="PTHR23189">
    <property type="entry name" value="RNA RECOGNITION MOTIF-CONTAINING"/>
    <property type="match status" value="1"/>
</dbReference>
<dbReference type="GO" id="GO:0003723">
    <property type="term" value="F:RNA binding"/>
    <property type="evidence" value="ECO:0007669"/>
    <property type="project" value="UniProtKB-KW"/>
</dbReference>
<comment type="caution">
    <text evidence="3">The sequence shown here is derived from an EMBL/GenBank/DDBJ whole genome shotgun (WGS) entry which is preliminary data.</text>
</comment>
<dbReference type="EMBL" id="BPVZ01000195">
    <property type="protein sequence ID" value="GKV45552.1"/>
    <property type="molecule type" value="Genomic_DNA"/>
</dbReference>